<dbReference type="AlphaFoldDB" id="A0A318JRD2"/>
<dbReference type="EMBL" id="QJKC01000001">
    <property type="protein sequence ID" value="PXX51217.1"/>
    <property type="molecule type" value="Genomic_DNA"/>
</dbReference>
<gene>
    <name evidence="1" type="ORF">DFR38_101279</name>
</gene>
<evidence type="ECO:0000313" key="1">
    <source>
        <dbReference type="EMBL" id="PXX51217.1"/>
    </source>
</evidence>
<dbReference type="OrthoDB" id="8593545at2"/>
<name>A0A318JRD2_9NEIS</name>
<keyword evidence="2" id="KW-1185">Reference proteome</keyword>
<protein>
    <submittedName>
        <fullName evidence="1">Uncharacterized protein</fullName>
    </submittedName>
</protein>
<dbReference type="Proteomes" id="UP000248395">
    <property type="component" value="Unassembled WGS sequence"/>
</dbReference>
<reference evidence="1 2" key="1">
    <citation type="submission" date="2018-05" db="EMBL/GenBank/DDBJ databases">
        <title>Genomic Encyclopedia of Type Strains, Phase IV (KMG-IV): sequencing the most valuable type-strain genomes for metagenomic binning, comparative biology and taxonomic classification.</title>
        <authorList>
            <person name="Goeker M."/>
        </authorList>
    </citation>
    <scope>NUCLEOTIDE SEQUENCE [LARGE SCALE GENOMIC DNA]</scope>
    <source>
        <strain evidence="1 2">DSM 25134</strain>
    </source>
</reference>
<accession>A0A318JRD2</accession>
<dbReference type="RefSeq" id="WP_059285948.1">
    <property type="nucleotide sequence ID" value="NZ_LNQU01000048.1"/>
</dbReference>
<organism evidence="1 2">
    <name type="scientific">Aquitalea magnusonii</name>
    <dbReference type="NCBI Taxonomy" id="332411"/>
    <lineage>
        <taxon>Bacteria</taxon>
        <taxon>Pseudomonadati</taxon>
        <taxon>Pseudomonadota</taxon>
        <taxon>Betaproteobacteria</taxon>
        <taxon>Neisseriales</taxon>
        <taxon>Chromobacteriaceae</taxon>
        <taxon>Aquitalea</taxon>
    </lineage>
</organism>
<comment type="caution">
    <text evidence="1">The sequence shown here is derived from an EMBL/GenBank/DDBJ whole genome shotgun (WGS) entry which is preliminary data.</text>
</comment>
<sequence>MYDWDALWHEHEGYRTGFDVQHNDANQLADELSAKLTKPAQHPTDVAVYETADRFILAGHADGLQLLEVFKHGLFDITLRLVSEDEGQPLPLPYVEIHVDNLATEEQAVWRGVVRRDEEGRIWIDSRTLDEQVMPAMPFDELSFTDNARFRDALHRVWNEDLPTLRPLIEAWFDHSALTGAAETHHYGDESRVQQICDRYAEIVRREQATLSRLFADAELQLIAHVLQNVRFEEAASCRGVWLAVEACMIDEELDQHFKLDGEALLGKMKTLSYAQEVALIEALSPLPAASAAE</sequence>
<evidence type="ECO:0000313" key="2">
    <source>
        <dbReference type="Proteomes" id="UP000248395"/>
    </source>
</evidence>
<proteinExistence type="predicted"/>